<name>A0A1I5RRV5_9BACI</name>
<dbReference type="OrthoDB" id="2690514at2"/>
<dbReference type="RefSeq" id="WP_139217089.1">
    <property type="nucleotide sequence ID" value="NZ_FOXD01000007.1"/>
</dbReference>
<organism evidence="1 2">
    <name type="scientific">Salibacterium halotolerans</name>
    <dbReference type="NCBI Taxonomy" id="1884432"/>
    <lineage>
        <taxon>Bacteria</taxon>
        <taxon>Bacillati</taxon>
        <taxon>Bacillota</taxon>
        <taxon>Bacilli</taxon>
        <taxon>Bacillales</taxon>
        <taxon>Bacillaceae</taxon>
    </lineage>
</organism>
<reference evidence="2" key="1">
    <citation type="submission" date="2016-10" db="EMBL/GenBank/DDBJ databases">
        <authorList>
            <person name="Varghese N."/>
            <person name="Submissions S."/>
        </authorList>
    </citation>
    <scope>NUCLEOTIDE SEQUENCE [LARGE SCALE GENOMIC DNA]</scope>
    <source>
        <strain evidence="2">S7</strain>
    </source>
</reference>
<protein>
    <recommendedName>
        <fullName evidence="3">DUF2515 domain-containing protein</fullName>
    </recommendedName>
</protein>
<dbReference type="STRING" id="1884432.SAMN05518683_107144"/>
<dbReference type="Pfam" id="PF10720">
    <property type="entry name" value="DUF2515"/>
    <property type="match status" value="1"/>
</dbReference>
<dbReference type="Proteomes" id="UP000198892">
    <property type="component" value="Unassembled WGS sequence"/>
</dbReference>
<dbReference type="InterPro" id="IPR019658">
    <property type="entry name" value="DUF2515"/>
</dbReference>
<evidence type="ECO:0000313" key="2">
    <source>
        <dbReference type="Proteomes" id="UP000198892"/>
    </source>
</evidence>
<accession>A0A1I5RRV5</accession>
<sequence>MSIGGRLIYPIESKSKSLIRNIRASRRGEMFRLEPDVRGDIHRGLERGIRTRGEYSGEERDIIARVKQQTREGARNNVTRTECYRRMYLQYEELHWAMLAHMVSRNSGWCMTDLKGEWLPRLLAEETRRHLFDFYETANVLIFQDAYPQLLLYEESRRRGRNLFHLLPAFYVSRFMQPFWDHFWMHRDPVPLTIALIINEQHYIEKRVMEHEWFQKRVLRTFPFITQELLQMTQVVFPYREEKSIRLAGLTLEHFASLSERIKAGRQMYAVLFGVKEVYDGSKAWMKEVPHSGSRRDYWPGLFTTRGRTNRLNERLIAGKIRKDAPLLYSPELGMVWPDREPRRVRRQDWFTSASVLHWVKTPRIPFAFDMTGEYCFGLNKLERLALLMKPFKRGVHQEDKI</sequence>
<dbReference type="EMBL" id="FOXD01000007">
    <property type="protein sequence ID" value="SFP61137.1"/>
    <property type="molecule type" value="Genomic_DNA"/>
</dbReference>
<dbReference type="AlphaFoldDB" id="A0A1I5RRV5"/>
<gene>
    <name evidence="1" type="ORF">SAMN05518683_107144</name>
</gene>
<proteinExistence type="predicted"/>
<evidence type="ECO:0000313" key="1">
    <source>
        <dbReference type="EMBL" id="SFP61137.1"/>
    </source>
</evidence>
<keyword evidence="2" id="KW-1185">Reference proteome</keyword>
<evidence type="ECO:0008006" key="3">
    <source>
        <dbReference type="Google" id="ProtNLM"/>
    </source>
</evidence>